<dbReference type="AlphaFoldDB" id="A9UZ88"/>
<dbReference type="PROSITE" id="PS50014">
    <property type="entry name" value="BROMODOMAIN_2"/>
    <property type="match status" value="1"/>
</dbReference>
<dbReference type="EMBL" id="CH991551">
    <property type="protein sequence ID" value="EDQ89192.1"/>
    <property type="molecule type" value="Genomic_DNA"/>
</dbReference>
<dbReference type="InterPro" id="IPR009072">
    <property type="entry name" value="Histone-fold"/>
</dbReference>
<dbReference type="SMART" id="SM00297">
    <property type="entry name" value="BROMO"/>
    <property type="match status" value="1"/>
</dbReference>
<comment type="subcellular location">
    <subcellularLocation>
        <location evidence="1">Nucleus</location>
    </subcellularLocation>
</comment>
<feature type="compositionally biased region" description="Low complexity" evidence="7">
    <location>
        <begin position="741"/>
        <end position="762"/>
    </location>
</feature>
<dbReference type="GO" id="GO:0005634">
    <property type="term" value="C:nucleus"/>
    <property type="evidence" value="ECO:0000318"/>
    <property type="project" value="GO_Central"/>
</dbReference>
<evidence type="ECO:0000256" key="4">
    <source>
        <dbReference type="ARBA" id="ARBA00023163"/>
    </source>
</evidence>
<gene>
    <name evidence="10" type="ORF">MONBRDRAFT_8170</name>
</gene>
<proteinExistence type="predicted"/>
<evidence type="ECO:0000256" key="5">
    <source>
        <dbReference type="ARBA" id="ARBA00023242"/>
    </source>
</evidence>
<evidence type="ECO:0000256" key="1">
    <source>
        <dbReference type="ARBA" id="ARBA00004123"/>
    </source>
</evidence>
<evidence type="ECO:0000256" key="3">
    <source>
        <dbReference type="ARBA" id="ARBA00023117"/>
    </source>
</evidence>
<keyword evidence="5" id="KW-0539">Nucleus</keyword>
<keyword evidence="8" id="KW-1133">Transmembrane helix</keyword>
<dbReference type="STRING" id="81824.A9UZ88"/>
<dbReference type="SUPFAM" id="SSF47370">
    <property type="entry name" value="Bromodomain"/>
    <property type="match status" value="1"/>
</dbReference>
<feature type="region of interest" description="Disordered" evidence="7">
    <location>
        <begin position="265"/>
        <end position="318"/>
    </location>
</feature>
<feature type="compositionally biased region" description="Polar residues" evidence="7">
    <location>
        <begin position="304"/>
        <end position="318"/>
    </location>
</feature>
<evidence type="ECO:0000256" key="7">
    <source>
        <dbReference type="SAM" id="MobiDB-lite"/>
    </source>
</evidence>
<keyword evidence="3 6" id="KW-0103">Bromodomain</keyword>
<keyword evidence="8" id="KW-0472">Membrane</keyword>
<dbReference type="Gene3D" id="1.20.920.10">
    <property type="entry name" value="Bromodomain-like"/>
    <property type="match status" value="1"/>
</dbReference>
<feature type="compositionally biased region" description="Low complexity" evidence="7">
    <location>
        <begin position="642"/>
        <end position="653"/>
    </location>
</feature>
<dbReference type="InterPro" id="IPR001487">
    <property type="entry name" value="Bromodomain"/>
</dbReference>
<feature type="compositionally biased region" description="Polar residues" evidence="7">
    <location>
        <begin position="395"/>
        <end position="409"/>
    </location>
</feature>
<protein>
    <recommendedName>
        <fullName evidence="9">Bromo domain-containing protein</fullName>
    </recommendedName>
</protein>
<feature type="region of interest" description="Disordered" evidence="7">
    <location>
        <begin position="534"/>
        <end position="796"/>
    </location>
</feature>
<evidence type="ECO:0000256" key="8">
    <source>
        <dbReference type="SAM" id="Phobius"/>
    </source>
</evidence>
<keyword evidence="11" id="KW-1185">Reference proteome</keyword>
<dbReference type="InterPro" id="IPR006565">
    <property type="entry name" value="BTP"/>
</dbReference>
<dbReference type="RefSeq" id="XP_001745768.1">
    <property type="nucleotide sequence ID" value="XM_001745716.1"/>
</dbReference>
<sequence>MAAVAGGAASNSQEHQSQSKLSSSSTQPASSQSTAPPAASGGATARKPSASAATKRTGAGAGTNFTLQTGSSPEEDEAYLTALYRSSAQLAQRAGFSGFERQALTTLAEAACNYTLLLGRVSLQYAHFEHRSNINLDDLGQCCDDLHLPAQQLELHLRKALQHQQQQHLDSLSLSTLGKSSTGPGLARTHQNISLSSSSPWTATITIIVAVAAIWVLSSCILLAYALEPLVAPFLPPLPPRKTYDASAMDEDEEVTIEVPMNGDASLEQGIDSSQDSNPTAAAAGPESSLVEPGRETAPGHISPKSQGDASDQPRSQSLNLNLNDLDALIDDDLLTKPLDVPKYVQLRSDFSSLPQRLIPCNRCASYAFLCELTVGVPFGAMACLDVQISTKTTTSLSHATPQARSTSPKAKRPKVVNGTSGPVAARRPPSSSCRRRSSSPPGNVVPKSTLIGLVLCAGARALSPKASITSPRVKAQDTPVSGPVGKGASSARLTSPVATPVATPASNNTLLEKRAVHVPPLSIDIGKVNELAAQTPAKDEPTTADIRTPSASTPKLKIKLTPTVVKKEGFDPGATDVATSASTPASRPPSQSASRTTSAAPSPRLGAEPTPATPTSAKRHPKLLFKLTPASSKSGAGPVQKSKLAASASVAKQEPSANDATSATSIPSTQVSPNNAVSRPPMTANVKPEPQASNSPSTADPKAGLRVNPAAPAVAKSSTPHNGKGVAQRKAANAAERKVASTSAAASSKRSSTGSGSSTPARKSEGGKSKSRRGSHAVISATPSGPDSLPPYHHDPAVRMAPARTRMLPNACCVISFFPKYFLSQITWPACIALVHPIVEIDKNGFAVGLPPIVGPVQRSISRKKKITLDDVFGTAPLNAENYNKIIARPMDFNTVRSRLEANLYQDIQSFDRDLTLIANNCKTYTGKLDAAVTKEYKEYVAAFEGAIITNLPTLTKQLAFVPQKPYRRYWGPGCPPEPWDGVEHDNADASERRHVESSDDER</sequence>
<dbReference type="GO" id="GO:0006357">
    <property type="term" value="P:regulation of transcription by RNA polymerase II"/>
    <property type="evidence" value="ECO:0000318"/>
    <property type="project" value="GO_Central"/>
</dbReference>
<feature type="region of interest" description="Disordered" evidence="7">
    <location>
        <begin position="1"/>
        <end position="73"/>
    </location>
</feature>
<feature type="compositionally biased region" description="Polar residues" evidence="7">
    <location>
        <begin position="271"/>
        <end position="280"/>
    </location>
</feature>
<dbReference type="Proteomes" id="UP000001357">
    <property type="component" value="Unassembled WGS sequence"/>
</dbReference>
<feature type="compositionally biased region" description="Polar residues" evidence="7">
    <location>
        <begin position="9"/>
        <end position="21"/>
    </location>
</feature>
<dbReference type="GeneID" id="5891082"/>
<feature type="compositionally biased region" description="Low complexity" evidence="7">
    <location>
        <begin position="579"/>
        <end position="605"/>
    </location>
</feature>
<name>A9UZ88_MONBE</name>
<dbReference type="Pfam" id="PF00439">
    <property type="entry name" value="Bromodomain"/>
    <property type="match status" value="1"/>
</dbReference>
<dbReference type="Pfam" id="PF07524">
    <property type="entry name" value="Bromo_TP"/>
    <property type="match status" value="1"/>
</dbReference>
<dbReference type="GO" id="GO:0046982">
    <property type="term" value="F:protein heterodimerization activity"/>
    <property type="evidence" value="ECO:0007669"/>
    <property type="project" value="InterPro"/>
</dbReference>
<feature type="region of interest" description="Disordered" evidence="7">
    <location>
        <begin position="395"/>
        <end position="446"/>
    </location>
</feature>
<feature type="region of interest" description="Disordered" evidence="7">
    <location>
        <begin position="977"/>
        <end position="1004"/>
    </location>
</feature>
<dbReference type="CDD" id="cd00076">
    <property type="entry name" value="HFD_SF"/>
    <property type="match status" value="1"/>
</dbReference>
<dbReference type="KEGG" id="mbr:MONBRDRAFT_8170"/>
<accession>A9UZ88</accession>
<evidence type="ECO:0000256" key="6">
    <source>
        <dbReference type="PROSITE-ProRule" id="PRU00035"/>
    </source>
</evidence>
<keyword evidence="4" id="KW-0804">Transcription</keyword>
<evidence type="ECO:0000313" key="11">
    <source>
        <dbReference type="Proteomes" id="UP000001357"/>
    </source>
</evidence>
<keyword evidence="2" id="KW-0805">Transcription regulation</keyword>
<feature type="region of interest" description="Disordered" evidence="7">
    <location>
        <begin position="471"/>
        <end position="501"/>
    </location>
</feature>
<feature type="domain" description="Bromo" evidence="9">
    <location>
        <begin position="883"/>
        <end position="934"/>
    </location>
</feature>
<dbReference type="CDD" id="cd04369">
    <property type="entry name" value="Bromodomain"/>
    <property type="match status" value="1"/>
</dbReference>
<keyword evidence="8" id="KW-0812">Transmembrane</keyword>
<reference evidence="10 11" key="1">
    <citation type="journal article" date="2008" name="Nature">
        <title>The genome of the choanoflagellate Monosiga brevicollis and the origin of metazoans.</title>
        <authorList>
            <consortium name="JGI Sequencing"/>
            <person name="King N."/>
            <person name="Westbrook M.J."/>
            <person name="Young S.L."/>
            <person name="Kuo A."/>
            <person name="Abedin M."/>
            <person name="Chapman J."/>
            <person name="Fairclough S."/>
            <person name="Hellsten U."/>
            <person name="Isogai Y."/>
            <person name="Letunic I."/>
            <person name="Marr M."/>
            <person name="Pincus D."/>
            <person name="Putnam N."/>
            <person name="Rokas A."/>
            <person name="Wright K.J."/>
            <person name="Zuzow R."/>
            <person name="Dirks W."/>
            <person name="Good M."/>
            <person name="Goodstein D."/>
            <person name="Lemons D."/>
            <person name="Li W."/>
            <person name="Lyons J.B."/>
            <person name="Morris A."/>
            <person name="Nichols S."/>
            <person name="Richter D.J."/>
            <person name="Salamov A."/>
            <person name="Bork P."/>
            <person name="Lim W.A."/>
            <person name="Manning G."/>
            <person name="Miller W.T."/>
            <person name="McGinnis W."/>
            <person name="Shapiro H."/>
            <person name="Tjian R."/>
            <person name="Grigoriev I.V."/>
            <person name="Rokhsar D."/>
        </authorList>
    </citation>
    <scope>NUCLEOTIDE SEQUENCE [LARGE SCALE GENOMIC DNA]</scope>
    <source>
        <strain evidence="11">MX1 / ATCC 50154</strain>
    </source>
</reference>
<evidence type="ECO:0000259" key="9">
    <source>
        <dbReference type="PROSITE" id="PS50014"/>
    </source>
</evidence>
<feature type="compositionally biased region" description="Basic and acidic residues" evidence="7">
    <location>
        <begin position="983"/>
        <end position="1004"/>
    </location>
</feature>
<dbReference type="Gene3D" id="1.10.20.10">
    <property type="entry name" value="Histone, subunit A"/>
    <property type="match status" value="1"/>
</dbReference>
<feature type="compositionally biased region" description="Polar residues" evidence="7">
    <location>
        <begin position="656"/>
        <end position="678"/>
    </location>
</feature>
<feature type="transmembrane region" description="Helical" evidence="8">
    <location>
        <begin position="201"/>
        <end position="227"/>
    </location>
</feature>
<organism evidence="10 11">
    <name type="scientific">Monosiga brevicollis</name>
    <name type="common">Choanoflagellate</name>
    <dbReference type="NCBI Taxonomy" id="81824"/>
    <lineage>
        <taxon>Eukaryota</taxon>
        <taxon>Choanoflagellata</taxon>
        <taxon>Craspedida</taxon>
        <taxon>Salpingoecidae</taxon>
        <taxon>Monosiga</taxon>
    </lineage>
</organism>
<dbReference type="InterPro" id="IPR036427">
    <property type="entry name" value="Bromodomain-like_sf"/>
</dbReference>
<evidence type="ECO:0000313" key="10">
    <source>
        <dbReference type="EMBL" id="EDQ89192.1"/>
    </source>
</evidence>
<dbReference type="InParanoid" id="A9UZ88"/>
<evidence type="ECO:0000256" key="2">
    <source>
        <dbReference type="ARBA" id="ARBA00023015"/>
    </source>
</evidence>
<feature type="compositionally biased region" description="Low complexity" evidence="7">
    <location>
        <begin position="22"/>
        <end position="58"/>
    </location>
</feature>